<dbReference type="Proteomes" id="UP000176228">
    <property type="component" value="Unassembled WGS sequence"/>
</dbReference>
<accession>A0A1F6BIP8</accession>
<evidence type="ECO:0000313" key="1">
    <source>
        <dbReference type="EMBL" id="OGG36642.1"/>
    </source>
</evidence>
<reference evidence="1 2" key="1">
    <citation type="journal article" date="2016" name="Nat. Commun.">
        <title>Thousands of microbial genomes shed light on interconnected biogeochemical processes in an aquifer system.</title>
        <authorList>
            <person name="Anantharaman K."/>
            <person name="Brown C.T."/>
            <person name="Hug L.A."/>
            <person name="Sharon I."/>
            <person name="Castelle C.J."/>
            <person name="Probst A.J."/>
            <person name="Thomas B.C."/>
            <person name="Singh A."/>
            <person name="Wilkins M.J."/>
            <person name="Karaoz U."/>
            <person name="Brodie E.L."/>
            <person name="Williams K.H."/>
            <person name="Hubbard S.S."/>
            <person name="Banfield J.F."/>
        </authorList>
    </citation>
    <scope>NUCLEOTIDE SEQUENCE [LARGE SCALE GENOMIC DNA]</scope>
</reference>
<proteinExistence type="predicted"/>
<organism evidence="1 2">
    <name type="scientific">Candidatus Gottesmanbacteria bacterium RIFCSPLOWO2_01_FULL_42_22</name>
    <dbReference type="NCBI Taxonomy" id="1798391"/>
    <lineage>
        <taxon>Bacteria</taxon>
        <taxon>Candidatus Gottesmaniibacteriota</taxon>
    </lineage>
</organism>
<gene>
    <name evidence="1" type="ORF">A2968_00865</name>
</gene>
<protein>
    <submittedName>
        <fullName evidence="1">Uncharacterized protein</fullName>
    </submittedName>
</protein>
<name>A0A1F6BIP8_9BACT</name>
<sequence>MQIKGFCIIGKSSAYKALPLKVKNSRIRWNKDNKLLLLVCPEVSAVDDGTGEAGGEGVIDIQVKNHTFFDLFVYSPQTVFPLHTYSNHPKLPSSCLTQRAALLLSLMHPVVFTGEHGFSVGTAGVGVEMTTQGSGFFSVIFSKCGKFTSLPSLASQHL</sequence>
<dbReference type="EMBL" id="MFJU01000014">
    <property type="protein sequence ID" value="OGG36642.1"/>
    <property type="molecule type" value="Genomic_DNA"/>
</dbReference>
<evidence type="ECO:0000313" key="2">
    <source>
        <dbReference type="Proteomes" id="UP000176228"/>
    </source>
</evidence>
<comment type="caution">
    <text evidence="1">The sequence shown here is derived from an EMBL/GenBank/DDBJ whole genome shotgun (WGS) entry which is preliminary data.</text>
</comment>
<dbReference type="AlphaFoldDB" id="A0A1F6BIP8"/>